<reference evidence="8 9" key="1">
    <citation type="submission" date="2018-04" db="EMBL/GenBank/DDBJ databases">
        <title>Genomic Encyclopedia of Archaeal and Bacterial Type Strains, Phase II (KMG-II): from individual species to whole genera.</title>
        <authorList>
            <person name="Goeker M."/>
        </authorList>
    </citation>
    <scope>NUCLEOTIDE SEQUENCE [LARGE SCALE GENOMIC DNA]</scope>
    <source>
        <strain evidence="8 9">DSM 100977</strain>
    </source>
</reference>
<dbReference type="Proteomes" id="UP000243978">
    <property type="component" value="Unassembled WGS sequence"/>
</dbReference>
<dbReference type="PANTHER" id="PTHR30004:SF6">
    <property type="entry name" value="D-THREONATE 4-PHOSPHATE DEHYDROGENASE"/>
    <property type="match status" value="1"/>
</dbReference>
<feature type="binding site" evidence="7">
    <location>
        <position position="272"/>
    </location>
    <ligand>
        <name>substrate</name>
    </ligand>
</feature>
<feature type="binding site" evidence="7">
    <location>
        <position position="263"/>
    </location>
    <ligand>
        <name>substrate</name>
    </ligand>
</feature>
<dbReference type="Gene3D" id="3.40.718.10">
    <property type="entry name" value="Isopropylmalate Dehydrogenase"/>
    <property type="match status" value="1"/>
</dbReference>
<keyword evidence="3 7" id="KW-0521">NADP</keyword>
<sequence>MRPVVLSCGEPAGVGLEIAHKAFDALRGEVPMVLMADRAHVQGTVTEITDPTAVFGQENALPLLHHPFDGDARPGTPDPRNAQGVIDVIARGVELVTRGAAAALCTLPIHKKALKDGADFAYPGHTEYLAALAGVERVVMMLACPELRVVPVTIHIGIDAVPAELTEPLLVETITITHAALIRDFGIPEPRIAVAGLNPHAGEGGTMGTQEQTMIIPVLERLAAEGMRITGPGSADTMFHAAARAGYDCAVCMYHDQALIPIKTIDFVGGVNVTLGLPFIRTSPDHGTAFDIAGKGVADPTSTIAALRMAWQMAGQRGTR</sequence>
<gene>
    <name evidence="7" type="primary">pdxA</name>
    <name evidence="8" type="ORF">C8N43_0329</name>
</gene>
<dbReference type="HAMAP" id="MF_00536">
    <property type="entry name" value="PdxA"/>
    <property type="match status" value="1"/>
</dbReference>
<evidence type="ECO:0000256" key="5">
    <source>
        <dbReference type="ARBA" id="ARBA00023027"/>
    </source>
</evidence>
<feature type="binding site" evidence="7">
    <location>
        <position position="155"/>
    </location>
    <ligand>
        <name>a divalent metal cation</name>
        <dbReference type="ChEBI" id="CHEBI:60240"/>
        <note>ligand shared between dimeric partners</note>
    </ligand>
</feature>
<feature type="binding site" evidence="7">
    <location>
        <position position="255"/>
    </location>
    <ligand>
        <name>a divalent metal cation</name>
        <dbReference type="ChEBI" id="CHEBI:60240"/>
        <note>ligand shared between dimeric partners</note>
    </ligand>
</feature>
<keyword evidence="7" id="KW-0460">Magnesium</keyword>
<keyword evidence="9" id="KW-1185">Reference proteome</keyword>
<evidence type="ECO:0000256" key="4">
    <source>
        <dbReference type="ARBA" id="ARBA00023002"/>
    </source>
</evidence>
<evidence type="ECO:0000256" key="7">
    <source>
        <dbReference type="HAMAP-Rule" id="MF_00536"/>
    </source>
</evidence>
<comment type="catalytic activity">
    <reaction evidence="7">
        <text>4-(phosphooxy)-L-threonine + NAD(+) = 3-amino-2-oxopropyl phosphate + CO2 + NADH</text>
        <dbReference type="Rhea" id="RHEA:32275"/>
        <dbReference type="ChEBI" id="CHEBI:16526"/>
        <dbReference type="ChEBI" id="CHEBI:57279"/>
        <dbReference type="ChEBI" id="CHEBI:57540"/>
        <dbReference type="ChEBI" id="CHEBI:57945"/>
        <dbReference type="ChEBI" id="CHEBI:58452"/>
        <dbReference type="EC" id="1.1.1.262"/>
    </reaction>
</comment>
<dbReference type="GO" id="GO:0008615">
    <property type="term" value="P:pyridoxine biosynthetic process"/>
    <property type="evidence" value="ECO:0007669"/>
    <property type="project" value="UniProtKB-UniRule"/>
</dbReference>
<dbReference type="UniPathway" id="UPA00244">
    <property type="reaction ID" value="UER00312"/>
</dbReference>
<comment type="subunit">
    <text evidence="7">Homodimer.</text>
</comment>
<dbReference type="GO" id="GO:0000287">
    <property type="term" value="F:magnesium ion binding"/>
    <property type="evidence" value="ECO:0007669"/>
    <property type="project" value="UniProtKB-UniRule"/>
</dbReference>
<name>A0A2T6BI04_9RHOB</name>
<accession>A0A2T6BI04</accession>
<dbReference type="OrthoDB" id="9801783at2"/>
<dbReference type="NCBIfam" id="NF003699">
    <property type="entry name" value="PRK05312.1"/>
    <property type="match status" value="1"/>
</dbReference>
<organism evidence="8 9">
    <name type="scientific">Litoreibacter ponti</name>
    <dbReference type="NCBI Taxonomy" id="1510457"/>
    <lineage>
        <taxon>Bacteria</taxon>
        <taxon>Pseudomonadati</taxon>
        <taxon>Pseudomonadota</taxon>
        <taxon>Alphaproteobacteria</taxon>
        <taxon>Rhodobacterales</taxon>
        <taxon>Roseobacteraceae</taxon>
        <taxon>Litoreibacter</taxon>
    </lineage>
</organism>
<dbReference type="Pfam" id="PF04166">
    <property type="entry name" value="PdxA"/>
    <property type="match status" value="1"/>
</dbReference>
<dbReference type="RefSeq" id="WP_107843955.1">
    <property type="nucleotide sequence ID" value="NZ_QBKS01000001.1"/>
</dbReference>
<comment type="subcellular location">
    <subcellularLocation>
        <location evidence="7">Cytoplasm</location>
    </subcellularLocation>
</comment>
<keyword evidence="7" id="KW-0862">Zinc</keyword>
<evidence type="ECO:0000256" key="6">
    <source>
        <dbReference type="ARBA" id="ARBA00023096"/>
    </source>
</evidence>
<dbReference type="GO" id="GO:0042823">
    <property type="term" value="P:pyridoxal phosphate biosynthetic process"/>
    <property type="evidence" value="ECO:0007669"/>
    <property type="project" value="UniProtKB-UniRule"/>
</dbReference>
<dbReference type="SUPFAM" id="SSF53659">
    <property type="entry name" value="Isocitrate/Isopropylmalate dehydrogenase-like"/>
    <property type="match status" value="1"/>
</dbReference>
<keyword evidence="5 7" id="KW-0520">NAD</keyword>
<comment type="pathway">
    <text evidence="7">Cofactor biosynthesis; pyridoxine 5'-phosphate biosynthesis; pyridoxine 5'-phosphate from D-erythrose 4-phosphate: step 4/5.</text>
</comment>
<keyword evidence="4 7" id="KW-0560">Oxidoreductase</keyword>
<keyword evidence="1 7" id="KW-0963">Cytoplasm</keyword>
<comment type="caution">
    <text evidence="8">The sequence shown here is derived from an EMBL/GenBank/DDBJ whole genome shotgun (WGS) entry which is preliminary data.</text>
</comment>
<dbReference type="GO" id="GO:0050897">
    <property type="term" value="F:cobalt ion binding"/>
    <property type="evidence" value="ECO:0007669"/>
    <property type="project" value="UniProtKB-UniRule"/>
</dbReference>
<dbReference type="InterPro" id="IPR005255">
    <property type="entry name" value="PdxA_fam"/>
</dbReference>
<feature type="binding site" evidence="7">
    <location>
        <position position="200"/>
    </location>
    <ligand>
        <name>a divalent metal cation</name>
        <dbReference type="ChEBI" id="CHEBI:60240"/>
        <note>ligand shared between dimeric partners</note>
    </ligand>
</feature>
<feature type="binding site" evidence="7">
    <location>
        <position position="126"/>
    </location>
    <ligand>
        <name>substrate</name>
    </ligand>
</feature>
<proteinExistence type="inferred from homology"/>
<dbReference type="GO" id="GO:0051287">
    <property type="term" value="F:NAD binding"/>
    <property type="evidence" value="ECO:0007669"/>
    <property type="project" value="InterPro"/>
</dbReference>
<dbReference type="EC" id="1.1.1.262" evidence="7"/>
<feature type="binding site" evidence="7">
    <location>
        <position position="281"/>
    </location>
    <ligand>
        <name>substrate</name>
    </ligand>
</feature>
<dbReference type="InterPro" id="IPR037510">
    <property type="entry name" value="PdxA"/>
</dbReference>
<dbReference type="GO" id="GO:0050570">
    <property type="term" value="F:4-hydroxythreonine-4-phosphate dehydrogenase activity"/>
    <property type="evidence" value="ECO:0007669"/>
    <property type="project" value="UniProtKB-UniRule"/>
</dbReference>
<dbReference type="AlphaFoldDB" id="A0A2T6BI04"/>
<comment type="similarity">
    <text evidence="7">Belongs to the PdxA family.</text>
</comment>
<dbReference type="GO" id="GO:0005737">
    <property type="term" value="C:cytoplasm"/>
    <property type="evidence" value="ECO:0007669"/>
    <property type="project" value="UniProtKB-SubCell"/>
</dbReference>
<evidence type="ECO:0000256" key="3">
    <source>
        <dbReference type="ARBA" id="ARBA00022857"/>
    </source>
</evidence>
<comment type="cofactor">
    <cofactor evidence="7">
        <name>Zn(2+)</name>
        <dbReference type="ChEBI" id="CHEBI:29105"/>
    </cofactor>
    <cofactor evidence="7">
        <name>Mg(2+)</name>
        <dbReference type="ChEBI" id="CHEBI:18420"/>
    </cofactor>
    <cofactor evidence="7">
        <name>Co(2+)</name>
        <dbReference type="ChEBI" id="CHEBI:48828"/>
    </cofactor>
    <text evidence="7">Binds 1 divalent metal cation per subunit. Can use ions such as Zn(2+), Mg(2+) or Co(2+).</text>
</comment>
<dbReference type="PANTHER" id="PTHR30004">
    <property type="entry name" value="4-HYDROXYTHREONINE-4-PHOSPHATE DEHYDROGENASE"/>
    <property type="match status" value="1"/>
</dbReference>
<keyword evidence="7" id="KW-0170">Cobalt</keyword>
<evidence type="ECO:0000313" key="8">
    <source>
        <dbReference type="EMBL" id="PTX55689.1"/>
    </source>
</evidence>
<dbReference type="GO" id="GO:0008270">
    <property type="term" value="F:zinc ion binding"/>
    <property type="evidence" value="ECO:0007669"/>
    <property type="project" value="UniProtKB-UniRule"/>
</dbReference>
<keyword evidence="2 7" id="KW-0479">Metal-binding</keyword>
<evidence type="ECO:0000256" key="2">
    <source>
        <dbReference type="ARBA" id="ARBA00022723"/>
    </source>
</evidence>
<comment type="function">
    <text evidence="7">Catalyzes the NAD(P)-dependent oxidation of 4-(phosphooxy)-L-threonine (HTP) into 2-amino-3-oxo-4-(phosphooxy)butyric acid which spontaneously decarboxylates to form 3-amino-2-oxopropyl phosphate (AHAP).</text>
</comment>
<dbReference type="NCBIfam" id="TIGR00557">
    <property type="entry name" value="pdxA"/>
    <property type="match status" value="1"/>
</dbReference>
<protein>
    <recommendedName>
        <fullName evidence="7">4-hydroxythreonine-4-phosphate dehydrogenase</fullName>
        <ecNumber evidence="7">1.1.1.262</ecNumber>
    </recommendedName>
    <alternativeName>
        <fullName evidence="7">4-(phosphohydroxy)-L-threonine dehydrogenase</fullName>
    </alternativeName>
</protein>
<comment type="miscellaneous">
    <text evidence="7">The active site is located at the dimer interface.</text>
</comment>
<keyword evidence="6 7" id="KW-0664">Pyridoxine biosynthesis</keyword>
<dbReference type="EMBL" id="QBKS01000001">
    <property type="protein sequence ID" value="PTX55689.1"/>
    <property type="molecule type" value="Genomic_DNA"/>
</dbReference>
<evidence type="ECO:0000313" key="9">
    <source>
        <dbReference type="Proteomes" id="UP000243978"/>
    </source>
</evidence>
<evidence type="ECO:0000256" key="1">
    <source>
        <dbReference type="ARBA" id="ARBA00022490"/>
    </source>
</evidence>
<feature type="binding site" evidence="7">
    <location>
        <position position="125"/>
    </location>
    <ligand>
        <name>substrate</name>
    </ligand>
</feature>